<dbReference type="Gene3D" id="6.10.280.50">
    <property type="match status" value="1"/>
</dbReference>
<dbReference type="STRING" id="420998.JDO7802_00610"/>
<keyword evidence="3" id="KW-1185">Reference proteome</keyword>
<dbReference type="Pfam" id="PF04325">
    <property type="entry name" value="DUF465"/>
    <property type="match status" value="1"/>
</dbReference>
<gene>
    <name evidence="2" type="ORF">JDO7802_00610</name>
</gene>
<proteinExistence type="predicted"/>
<evidence type="ECO:0000313" key="3">
    <source>
        <dbReference type="Proteomes" id="UP000049222"/>
    </source>
</evidence>
<dbReference type="InterPro" id="IPR007420">
    <property type="entry name" value="DUF465"/>
</dbReference>
<evidence type="ECO:0000256" key="1">
    <source>
        <dbReference type="SAM" id="MobiDB-lite"/>
    </source>
</evidence>
<protein>
    <recommendedName>
        <fullName evidence="4">DUF465 domain-containing protein</fullName>
    </recommendedName>
</protein>
<evidence type="ECO:0000313" key="2">
    <source>
        <dbReference type="EMBL" id="CTQ48606.1"/>
    </source>
</evidence>
<reference evidence="2 3" key="1">
    <citation type="submission" date="2015-07" db="EMBL/GenBank/DDBJ databases">
        <authorList>
            <person name="Noorani M."/>
        </authorList>
    </citation>
    <scope>NUCLEOTIDE SEQUENCE [LARGE SCALE GENOMIC DNA]</scope>
    <source>
        <strain evidence="2 3">CECT 7802</strain>
    </source>
</reference>
<dbReference type="AlphaFoldDB" id="A0A0M6YHS3"/>
<dbReference type="Proteomes" id="UP000049222">
    <property type="component" value="Unassembled WGS sequence"/>
</dbReference>
<sequence length="58" mass="6477">MSLTSHLSELRKKHETLSQQVESEARSPGVDSIVLTQLKKRKLAIKQEIEKLSAAPAH</sequence>
<organism evidence="2 3">
    <name type="scientific">Jannaschia donghaensis</name>
    <dbReference type="NCBI Taxonomy" id="420998"/>
    <lineage>
        <taxon>Bacteria</taxon>
        <taxon>Pseudomonadati</taxon>
        <taxon>Pseudomonadota</taxon>
        <taxon>Alphaproteobacteria</taxon>
        <taxon>Rhodobacterales</taxon>
        <taxon>Roseobacteraceae</taxon>
        <taxon>Jannaschia</taxon>
    </lineage>
</organism>
<dbReference type="RefSeq" id="WP_083480984.1">
    <property type="nucleotide sequence ID" value="NZ_CXSU01000005.1"/>
</dbReference>
<dbReference type="OrthoDB" id="7362854at2"/>
<name>A0A0M6YHS3_9RHOB</name>
<feature type="region of interest" description="Disordered" evidence="1">
    <location>
        <begin position="1"/>
        <end position="29"/>
    </location>
</feature>
<evidence type="ECO:0008006" key="4">
    <source>
        <dbReference type="Google" id="ProtNLM"/>
    </source>
</evidence>
<accession>A0A0M6YHS3</accession>
<dbReference type="EMBL" id="CXSU01000005">
    <property type="protein sequence ID" value="CTQ48606.1"/>
    <property type="molecule type" value="Genomic_DNA"/>
</dbReference>
<dbReference type="InterPro" id="IPR038444">
    <property type="entry name" value="DUF465_sf"/>
</dbReference>